<reference evidence="3 4" key="1">
    <citation type="submission" date="2020-11" db="EMBL/GenBank/DDBJ databases">
        <title>Carbohydrate-dependent, anaerobic sulfur respiration: A novel catabolism in halophilic archaea.</title>
        <authorList>
            <person name="Sorokin D.Y."/>
            <person name="Messina E."/>
            <person name="Smedile F."/>
            <person name="La Cono V."/>
            <person name="Hallsworth J.E."/>
            <person name="Yakimov M.M."/>
        </authorList>
    </citation>
    <scope>NUCLEOTIDE SEQUENCE</scope>
    <source>
        <strain evidence="3">HSR-Bgl</strain>
        <strain evidence="2 4">HSR12-2</strain>
    </source>
</reference>
<accession>A0A897NPV7</accession>
<dbReference type="Proteomes" id="UP000662973">
    <property type="component" value="Chromosome"/>
</dbReference>
<accession>A0A897N5L1</accession>
<organism evidence="3 5">
    <name type="scientific">Halapricum desulfuricans</name>
    <dbReference type="NCBI Taxonomy" id="2841257"/>
    <lineage>
        <taxon>Archaea</taxon>
        <taxon>Methanobacteriati</taxon>
        <taxon>Methanobacteriota</taxon>
        <taxon>Stenosarchaea group</taxon>
        <taxon>Halobacteria</taxon>
        <taxon>Halobacteriales</taxon>
        <taxon>Haloarculaceae</taxon>
        <taxon>Halapricum</taxon>
    </lineage>
</organism>
<keyword evidence="1" id="KW-1133">Transmembrane helix</keyword>
<dbReference type="KEGG" id="hds:HSR122_0600"/>
<protein>
    <submittedName>
        <fullName evidence="3">Putative membrane protein</fullName>
    </submittedName>
</protein>
<evidence type="ECO:0000313" key="3">
    <source>
        <dbReference type="EMBL" id="QSG12869.1"/>
    </source>
</evidence>
<keyword evidence="1" id="KW-0812">Transmembrane</keyword>
<gene>
    <name evidence="3" type="ORF">HSBGL_2465</name>
    <name evidence="2" type="ORF">HSR122_0600</name>
</gene>
<keyword evidence="1" id="KW-0472">Membrane</keyword>
<dbReference type="GeneID" id="68861985"/>
<name>A0A897NPV7_9EURY</name>
<dbReference type="EMBL" id="CP064788">
    <property type="protein sequence ID" value="QSG08007.1"/>
    <property type="molecule type" value="Genomic_DNA"/>
</dbReference>
<dbReference type="Proteomes" id="UP000663305">
    <property type="component" value="Chromosome"/>
</dbReference>
<evidence type="ECO:0000313" key="2">
    <source>
        <dbReference type="EMBL" id="QSG08007.1"/>
    </source>
</evidence>
<feature type="transmembrane region" description="Helical" evidence="1">
    <location>
        <begin position="37"/>
        <end position="59"/>
    </location>
</feature>
<keyword evidence="4" id="KW-1185">Reference proteome</keyword>
<proteinExistence type="predicted"/>
<feature type="transmembrane region" description="Helical" evidence="1">
    <location>
        <begin position="12"/>
        <end position="31"/>
    </location>
</feature>
<sequence length="67" mass="7380">MDREQLIELVPHYVAMLILAFLTLAVVSVAVGEIGFWIEVALIVVVVFGYRLVVVRLGVGPSVWESP</sequence>
<evidence type="ECO:0000256" key="1">
    <source>
        <dbReference type="SAM" id="Phobius"/>
    </source>
</evidence>
<dbReference type="EMBL" id="CP064789">
    <property type="protein sequence ID" value="QSG12869.1"/>
    <property type="molecule type" value="Genomic_DNA"/>
</dbReference>
<dbReference type="RefSeq" id="WP_229111178.1">
    <property type="nucleotide sequence ID" value="NZ_CP064788.1"/>
</dbReference>
<dbReference type="AlphaFoldDB" id="A0A897NPV7"/>
<evidence type="ECO:0000313" key="4">
    <source>
        <dbReference type="Proteomes" id="UP000662973"/>
    </source>
</evidence>
<evidence type="ECO:0000313" key="5">
    <source>
        <dbReference type="Proteomes" id="UP000663305"/>
    </source>
</evidence>